<dbReference type="Proteomes" id="UP000634136">
    <property type="component" value="Unassembled WGS sequence"/>
</dbReference>
<reference evidence="1" key="1">
    <citation type="submission" date="2020-09" db="EMBL/GenBank/DDBJ databases">
        <title>Genome-Enabled Discovery of Anthraquinone Biosynthesis in Senna tora.</title>
        <authorList>
            <person name="Kang S.-H."/>
            <person name="Pandey R.P."/>
            <person name="Lee C.-M."/>
            <person name="Sim J.-S."/>
            <person name="Jeong J.-T."/>
            <person name="Choi B.-S."/>
            <person name="Jung M."/>
            <person name="Ginzburg D."/>
            <person name="Zhao K."/>
            <person name="Won S.Y."/>
            <person name="Oh T.-J."/>
            <person name="Yu Y."/>
            <person name="Kim N.-H."/>
            <person name="Lee O.R."/>
            <person name="Lee T.-H."/>
            <person name="Bashyal P."/>
            <person name="Kim T.-S."/>
            <person name="Lee W.-H."/>
            <person name="Kawkins C."/>
            <person name="Kim C.-K."/>
            <person name="Kim J.S."/>
            <person name="Ahn B.O."/>
            <person name="Rhee S.Y."/>
            <person name="Sohng J.K."/>
        </authorList>
    </citation>
    <scope>NUCLEOTIDE SEQUENCE</scope>
    <source>
        <tissue evidence="1">Leaf</tissue>
    </source>
</reference>
<gene>
    <name evidence="1" type="ORF">G2W53_026124</name>
</gene>
<comment type="caution">
    <text evidence="1">The sequence shown here is derived from an EMBL/GenBank/DDBJ whole genome shotgun (WGS) entry which is preliminary data.</text>
</comment>
<sequence>MAPPKIVAGPSKRKARFDDTRFASAVAENRYTRLFSQATTAIHERRLELDSDSDLDRSMVATVDVLQWADFIKPPTTAGSVCSGQACTYTREIIRDFYKLPDVHVDLDCAYVALMRQPEEELSYDELGNNLRMKAELGSNPWKMDSKGDSQGVLMSVAAKKLSSHEQNPSAPTLAFPALITSLCKRAGVAIPPTEVPLKIIAPVSPARVARSGRRADNAGPSTTVASSAHYQDPFMKDLYERQDQYHRSEMATIERNHLFVVGELENLRRQGAHNQECLQVVHLHHNLLALIRQWDVNDHNLATRPFPPCPGGLH</sequence>
<dbReference type="AlphaFoldDB" id="A0A834WKY3"/>
<proteinExistence type="predicted"/>
<dbReference type="EMBL" id="JAAIUW010000008">
    <property type="protein sequence ID" value="KAF7820669.1"/>
    <property type="molecule type" value="Genomic_DNA"/>
</dbReference>
<protein>
    <submittedName>
        <fullName evidence="1">Uncharacterized protein</fullName>
    </submittedName>
</protein>
<keyword evidence="2" id="KW-1185">Reference proteome</keyword>
<evidence type="ECO:0000313" key="2">
    <source>
        <dbReference type="Proteomes" id="UP000634136"/>
    </source>
</evidence>
<evidence type="ECO:0000313" key="1">
    <source>
        <dbReference type="EMBL" id="KAF7820669.1"/>
    </source>
</evidence>
<organism evidence="1 2">
    <name type="scientific">Senna tora</name>
    <dbReference type="NCBI Taxonomy" id="362788"/>
    <lineage>
        <taxon>Eukaryota</taxon>
        <taxon>Viridiplantae</taxon>
        <taxon>Streptophyta</taxon>
        <taxon>Embryophyta</taxon>
        <taxon>Tracheophyta</taxon>
        <taxon>Spermatophyta</taxon>
        <taxon>Magnoliopsida</taxon>
        <taxon>eudicotyledons</taxon>
        <taxon>Gunneridae</taxon>
        <taxon>Pentapetalae</taxon>
        <taxon>rosids</taxon>
        <taxon>fabids</taxon>
        <taxon>Fabales</taxon>
        <taxon>Fabaceae</taxon>
        <taxon>Caesalpinioideae</taxon>
        <taxon>Cassia clade</taxon>
        <taxon>Senna</taxon>
    </lineage>
</organism>
<name>A0A834WKY3_9FABA</name>
<accession>A0A834WKY3</accession>